<protein>
    <recommendedName>
        <fullName evidence="5">Porin</fullName>
    </recommendedName>
</protein>
<dbReference type="InterPro" id="IPR025631">
    <property type="entry name" value="Porin_10"/>
</dbReference>
<proteinExistence type="predicted"/>
<evidence type="ECO:0000313" key="4">
    <source>
        <dbReference type="Proteomes" id="UP000308528"/>
    </source>
</evidence>
<dbReference type="Proteomes" id="UP000308528">
    <property type="component" value="Unassembled WGS sequence"/>
</dbReference>
<name>A0A4S4NKV5_9BACT</name>
<feature type="signal peptide" evidence="2">
    <location>
        <begin position="1"/>
        <end position="22"/>
    </location>
</feature>
<keyword evidence="4" id="KW-1185">Reference proteome</keyword>
<comment type="caution">
    <text evidence="3">The sequence shown here is derived from an EMBL/GenBank/DDBJ whole genome shotgun (WGS) entry which is preliminary data.</text>
</comment>
<evidence type="ECO:0000256" key="2">
    <source>
        <dbReference type="SAM" id="SignalP"/>
    </source>
</evidence>
<feature type="region of interest" description="Disordered" evidence="1">
    <location>
        <begin position="26"/>
        <end position="50"/>
    </location>
</feature>
<accession>A0A4S4NKV5</accession>
<dbReference type="Pfam" id="PF14121">
    <property type="entry name" value="Porin_10"/>
    <property type="match status" value="1"/>
</dbReference>
<organism evidence="3 4">
    <name type="scientific">Neolewinella litorea</name>
    <dbReference type="NCBI Taxonomy" id="2562452"/>
    <lineage>
        <taxon>Bacteria</taxon>
        <taxon>Pseudomonadati</taxon>
        <taxon>Bacteroidota</taxon>
        <taxon>Saprospiria</taxon>
        <taxon>Saprospirales</taxon>
        <taxon>Lewinellaceae</taxon>
        <taxon>Neolewinella</taxon>
    </lineage>
</organism>
<dbReference type="EMBL" id="SRSF01000002">
    <property type="protein sequence ID" value="THH40524.1"/>
    <property type="molecule type" value="Genomic_DNA"/>
</dbReference>
<sequence>MRRNLSHCCLLLLLLLGTGVRAQILDPSDTGELDPDDPDYDAASARRGSPQDQRIIAPDTFGIFLYRVDNPNREVRFADSLLNGFQQYAPDQAVPFDYATLGQLGSAAYPLRYTPDYRRGLEVGFRQFDLYKVDANNLDFYRLERPFTYLRYLRGSEQNDGMLTARFSRNFADGVNLLLNYERIFQVGDQDQYPGARVRNTQVAVGVSVRPVGSRYNSFFSYAANTFESEQNGGIADFGTAADLGEIDNLAQLRPFLESTFLRHAYREFAATQYLQFGAARDTLTGRERRAFTLQHQIKIDQQQYRMSSLRAENDTSFYRLNPLLDLDARGVRNLITHDLVSNELGFSTYRRGSSASRETVQRDVLEASLTHQWHRVGGDRGDSTVNFLLANASIGLRPSDRVQLLVEGQLNLIGQIGDYRVAATGELDLGAAGKLEVGAVNQLYSPDLVQRTYRLNDVLLYDRDFGKTLELRLEGAYTLPFVGVRAGMAYSLLTNYIYFDEAGLPQQSDGPHSILQLTAERNFTLGSYRFDNRLLLQQADEAVFRLPQLYGEHSLYYAGKWFGVLNVNLGVDVRVVSGWRPRYYNPLLQQFQLQDRQQTDLYVQVDPFFSLRVTRFRFFVRYIQAQTILNDRLLYLTAEHPYPDHALRLGASWRLLD</sequence>
<evidence type="ECO:0000313" key="3">
    <source>
        <dbReference type="EMBL" id="THH40524.1"/>
    </source>
</evidence>
<evidence type="ECO:0008006" key="5">
    <source>
        <dbReference type="Google" id="ProtNLM"/>
    </source>
</evidence>
<dbReference type="OrthoDB" id="1489309at2"/>
<evidence type="ECO:0000256" key="1">
    <source>
        <dbReference type="SAM" id="MobiDB-lite"/>
    </source>
</evidence>
<feature type="chain" id="PRO_5020713027" description="Porin" evidence="2">
    <location>
        <begin position="23"/>
        <end position="658"/>
    </location>
</feature>
<dbReference type="AlphaFoldDB" id="A0A4S4NKV5"/>
<reference evidence="3 4" key="1">
    <citation type="submission" date="2019-04" db="EMBL/GenBank/DDBJ databases">
        <title>Lewinella litorea sp. nov., isolated from a marine sand.</title>
        <authorList>
            <person name="Yoon J.-H."/>
        </authorList>
    </citation>
    <scope>NUCLEOTIDE SEQUENCE [LARGE SCALE GENOMIC DNA]</scope>
    <source>
        <strain evidence="3 4">HSMS-39</strain>
    </source>
</reference>
<feature type="compositionally biased region" description="Acidic residues" evidence="1">
    <location>
        <begin position="29"/>
        <end position="40"/>
    </location>
</feature>
<dbReference type="RefSeq" id="WP_136457867.1">
    <property type="nucleotide sequence ID" value="NZ_SRSF01000002.1"/>
</dbReference>
<gene>
    <name evidence="3" type="ORF">E4021_07245</name>
</gene>
<keyword evidence="2" id="KW-0732">Signal</keyword>